<dbReference type="Pfam" id="PF00931">
    <property type="entry name" value="NB-ARC"/>
    <property type="match status" value="1"/>
</dbReference>
<evidence type="ECO:0000313" key="4">
    <source>
        <dbReference type="Proteomes" id="UP000734854"/>
    </source>
</evidence>
<keyword evidence="4" id="KW-1185">Reference proteome</keyword>
<reference evidence="3 4" key="1">
    <citation type="submission" date="2020-08" db="EMBL/GenBank/DDBJ databases">
        <title>Plant Genome Project.</title>
        <authorList>
            <person name="Zhang R.-G."/>
        </authorList>
    </citation>
    <scope>NUCLEOTIDE SEQUENCE [LARGE SCALE GENOMIC DNA]</scope>
    <source>
        <tissue evidence="3">Rhizome</tissue>
    </source>
</reference>
<gene>
    <name evidence="3" type="ORF">ZIOFF_063736</name>
</gene>
<dbReference type="AlphaFoldDB" id="A0A8J5F7I5"/>
<dbReference type="GO" id="GO:0043531">
    <property type="term" value="F:ADP binding"/>
    <property type="evidence" value="ECO:0007669"/>
    <property type="project" value="InterPro"/>
</dbReference>
<organism evidence="3 4">
    <name type="scientific">Zingiber officinale</name>
    <name type="common">Ginger</name>
    <name type="synonym">Amomum zingiber</name>
    <dbReference type="NCBI Taxonomy" id="94328"/>
    <lineage>
        <taxon>Eukaryota</taxon>
        <taxon>Viridiplantae</taxon>
        <taxon>Streptophyta</taxon>
        <taxon>Embryophyta</taxon>
        <taxon>Tracheophyta</taxon>
        <taxon>Spermatophyta</taxon>
        <taxon>Magnoliopsida</taxon>
        <taxon>Liliopsida</taxon>
        <taxon>Zingiberales</taxon>
        <taxon>Zingiberaceae</taxon>
        <taxon>Zingiber</taxon>
    </lineage>
</organism>
<feature type="compositionally biased region" description="Basic residues" evidence="1">
    <location>
        <begin position="1"/>
        <end position="11"/>
    </location>
</feature>
<sequence>MIKKSSKRKRTPPISNQQMGVAESGVLEREQEKKILVDWILSEDDASMNRVSVIALTGMGGLGNTTVAHLMYKDLRVKSYFDLRGWISVSEHFDVAALS</sequence>
<evidence type="ECO:0000256" key="1">
    <source>
        <dbReference type="SAM" id="MobiDB-lite"/>
    </source>
</evidence>
<dbReference type="Gene3D" id="3.40.50.300">
    <property type="entry name" value="P-loop containing nucleotide triphosphate hydrolases"/>
    <property type="match status" value="1"/>
</dbReference>
<dbReference type="SUPFAM" id="SSF52540">
    <property type="entry name" value="P-loop containing nucleoside triphosphate hydrolases"/>
    <property type="match status" value="1"/>
</dbReference>
<dbReference type="InterPro" id="IPR027417">
    <property type="entry name" value="P-loop_NTPase"/>
</dbReference>
<proteinExistence type="predicted"/>
<evidence type="ECO:0000313" key="3">
    <source>
        <dbReference type="EMBL" id="KAG6480256.1"/>
    </source>
</evidence>
<feature type="region of interest" description="Disordered" evidence="1">
    <location>
        <begin position="1"/>
        <end position="23"/>
    </location>
</feature>
<dbReference type="EMBL" id="JACMSC010000017">
    <property type="protein sequence ID" value="KAG6480256.1"/>
    <property type="molecule type" value="Genomic_DNA"/>
</dbReference>
<feature type="domain" description="NB-ARC" evidence="2">
    <location>
        <begin position="35"/>
        <end position="95"/>
    </location>
</feature>
<comment type="caution">
    <text evidence="3">The sequence shown here is derived from an EMBL/GenBank/DDBJ whole genome shotgun (WGS) entry which is preliminary data.</text>
</comment>
<dbReference type="Proteomes" id="UP000734854">
    <property type="component" value="Unassembled WGS sequence"/>
</dbReference>
<protein>
    <recommendedName>
        <fullName evidence="2">NB-ARC domain-containing protein</fullName>
    </recommendedName>
</protein>
<evidence type="ECO:0000259" key="2">
    <source>
        <dbReference type="Pfam" id="PF00931"/>
    </source>
</evidence>
<name>A0A8J5F7I5_ZINOF</name>
<dbReference type="InterPro" id="IPR002182">
    <property type="entry name" value="NB-ARC"/>
</dbReference>
<accession>A0A8J5F7I5</accession>